<keyword evidence="4" id="KW-0238">DNA-binding</keyword>
<dbReference type="InterPro" id="IPR043129">
    <property type="entry name" value="ATPase_NBD"/>
</dbReference>
<comment type="function">
    <text evidence="1">Transcriptional repressor of xylose-utilizing enzymes.</text>
</comment>
<dbReference type="CDD" id="cd00090">
    <property type="entry name" value="HTH_ARSR"/>
    <property type="match status" value="1"/>
</dbReference>
<dbReference type="Pfam" id="PF13412">
    <property type="entry name" value="HTH_24"/>
    <property type="match status" value="1"/>
</dbReference>
<evidence type="ECO:0000313" key="5">
    <source>
        <dbReference type="EMBL" id="TBL79015.1"/>
    </source>
</evidence>
<dbReference type="EMBL" id="SIRE01000008">
    <property type="protein sequence ID" value="TBL79015.1"/>
    <property type="molecule type" value="Genomic_DNA"/>
</dbReference>
<reference evidence="5 6" key="1">
    <citation type="submission" date="2019-02" db="EMBL/GenBank/DDBJ databases">
        <title>Paenibacillus sp. nov., isolated from surface-sterilized tissue of Thalictrum simplex L.</title>
        <authorList>
            <person name="Tuo L."/>
        </authorList>
    </citation>
    <scope>NUCLEOTIDE SEQUENCE [LARGE SCALE GENOMIC DNA]</scope>
    <source>
        <strain evidence="5 6">N2SHLJ1</strain>
    </source>
</reference>
<evidence type="ECO:0000256" key="4">
    <source>
        <dbReference type="ARBA" id="ARBA00023125"/>
    </source>
</evidence>
<comment type="similarity">
    <text evidence="2">Belongs to the ROK (NagC/XylR) family.</text>
</comment>
<dbReference type="SUPFAM" id="SSF53067">
    <property type="entry name" value="Actin-like ATPase domain"/>
    <property type="match status" value="1"/>
</dbReference>
<gene>
    <name evidence="5" type="ORF">EYB31_12380</name>
</gene>
<proteinExistence type="inferred from homology"/>
<keyword evidence="3" id="KW-0119">Carbohydrate metabolism</keyword>
<evidence type="ECO:0000256" key="2">
    <source>
        <dbReference type="ARBA" id="ARBA00006479"/>
    </source>
</evidence>
<dbReference type="PANTHER" id="PTHR18964:SF149">
    <property type="entry name" value="BIFUNCTIONAL UDP-N-ACETYLGLUCOSAMINE 2-EPIMERASE_N-ACETYLMANNOSAMINE KINASE"/>
    <property type="match status" value="1"/>
</dbReference>
<dbReference type="GO" id="GO:0042732">
    <property type="term" value="P:D-xylose metabolic process"/>
    <property type="evidence" value="ECO:0007669"/>
    <property type="project" value="UniProtKB-KW"/>
</dbReference>
<keyword evidence="6" id="KW-1185">Reference proteome</keyword>
<name>A0A4Q9DSR9_9BACL</name>
<keyword evidence="3" id="KW-0859">Xylose metabolism</keyword>
<dbReference type="PANTHER" id="PTHR18964">
    <property type="entry name" value="ROK (REPRESSOR, ORF, KINASE) FAMILY"/>
    <property type="match status" value="1"/>
</dbReference>
<dbReference type="Gene3D" id="3.30.420.40">
    <property type="match status" value="2"/>
</dbReference>
<comment type="caution">
    <text evidence="5">The sequence shown here is derived from an EMBL/GenBank/DDBJ whole genome shotgun (WGS) entry which is preliminary data.</text>
</comment>
<dbReference type="Gene3D" id="1.10.10.10">
    <property type="entry name" value="Winged helix-like DNA-binding domain superfamily/Winged helix DNA-binding domain"/>
    <property type="match status" value="1"/>
</dbReference>
<dbReference type="InterPro" id="IPR036390">
    <property type="entry name" value="WH_DNA-bd_sf"/>
</dbReference>
<dbReference type="Pfam" id="PF00480">
    <property type="entry name" value="ROK"/>
    <property type="match status" value="1"/>
</dbReference>
<dbReference type="InterPro" id="IPR036388">
    <property type="entry name" value="WH-like_DNA-bd_sf"/>
</dbReference>
<dbReference type="Proteomes" id="UP000293142">
    <property type="component" value="Unassembled WGS sequence"/>
</dbReference>
<dbReference type="RefSeq" id="WP_131013652.1">
    <property type="nucleotide sequence ID" value="NZ_SIRE01000008.1"/>
</dbReference>
<evidence type="ECO:0000256" key="3">
    <source>
        <dbReference type="ARBA" id="ARBA00022629"/>
    </source>
</evidence>
<dbReference type="SUPFAM" id="SSF46785">
    <property type="entry name" value="Winged helix' DNA-binding domain"/>
    <property type="match status" value="1"/>
</dbReference>
<dbReference type="InterPro" id="IPR000600">
    <property type="entry name" value="ROK"/>
</dbReference>
<dbReference type="AlphaFoldDB" id="A0A4Q9DSR9"/>
<dbReference type="OrthoDB" id="9796533at2"/>
<dbReference type="GO" id="GO:0003677">
    <property type="term" value="F:DNA binding"/>
    <property type="evidence" value="ECO:0007669"/>
    <property type="project" value="UniProtKB-KW"/>
</dbReference>
<organism evidence="5 6">
    <name type="scientific">Paenibacillus thalictri</name>
    <dbReference type="NCBI Taxonomy" id="2527873"/>
    <lineage>
        <taxon>Bacteria</taxon>
        <taxon>Bacillati</taxon>
        <taxon>Bacillota</taxon>
        <taxon>Bacilli</taxon>
        <taxon>Bacillales</taxon>
        <taxon>Paenibacillaceae</taxon>
        <taxon>Paenibacillus</taxon>
    </lineage>
</organism>
<dbReference type="InterPro" id="IPR011991">
    <property type="entry name" value="ArsR-like_HTH"/>
</dbReference>
<evidence type="ECO:0000256" key="1">
    <source>
        <dbReference type="ARBA" id="ARBA00002486"/>
    </source>
</evidence>
<protein>
    <submittedName>
        <fullName evidence="5">ROK family transcriptional regulator</fullName>
    </submittedName>
</protein>
<sequence length="399" mass="43969">MVLHVGKELNIKKVIKFIRENGPISRKEISEKMDIPQPTITRIIEELQQEGIIKELGTVPSHRGRRQVMLALDPKCYYAIGVEIGRNVVHTALVDLDGSMINFKMKEMSKGDKIADVMSYLRETTGQLLQEAKVDDSRLLGVGVGIPGWLHETKEGFISPSNFYGEKKIPLRTLLEEVIPYPVIIDNNANVAALAEKWFGKGRGTTNLIYVLAEIGIGSGIIIRDNLYRGLGGKAGEIAHTTVDIYGELCTCGNYGCLETLVSVLRIVEKMKKKLKVEGRDELRYFAKEIDEIELADIVSACRQGSVLAQKQLEETGTYLGIGISNVIQHFAPDMIIVGGKLGTCHPIIVDEIKRTIEAREAKSSAPKTPIVVSELQEVIVLGAAAQVIDDAFSLYSLL</sequence>
<evidence type="ECO:0000313" key="6">
    <source>
        <dbReference type="Proteomes" id="UP000293142"/>
    </source>
</evidence>
<accession>A0A4Q9DSR9</accession>